<evidence type="ECO:0000256" key="1">
    <source>
        <dbReference type="SAM" id="Phobius"/>
    </source>
</evidence>
<sequence>MMKPCKTKYNKIAFCVMKEYNYSIIDKGRYLRDWFVYGSCKNQETGLNCSKGIFHSKNCCRVFICLIVVCIFFAAFPKAVYANKNEYNTVRVGYPMQTGLTEIDENGNYSGYTYEYLQEMAQYNGWNFEFVTVEGTLDEQLTKLLDMLGKGEIDIMGGIVYSDELAQVYDYPGYSYGTAYSTLNVLQENTKINEANYQSIKDLKIALLSKAKNNNAALEQFCEMNGISPQITYCDDEQSMMEMLSNGTVDAVPGVDMSPMNGTRAIAKYSPKPYYFITTKGNSQLVNEISSAILRVNEADPYFSTTLYEKYFETKNDTLIFSDEEQAYIDQAGVIYVGVPLGRAPIQYMEENTGELKGISKDIFDHIAESTGLKFEFVPVGSYDELQQMMQEKKIDVIAGANYDYNAAEEQELSLTRPYLTSQIIMAVNKNVDSDHIKGKKLALPDGVVYEGKYASEVQRYRSPEDCLQAVAKGDADYTYGNGHIFQYYANQSQYGNLYLVPQSDLTEKVCIGVLKPADVSLLTIINKAVRNIPDETMNEIMNKNTVMQPEKITLTAFLDSNPREAVLSVSIFAAVIIVILIVYFNRRMKLSRKLMIENERYLQLAELSNEYIFEYDYTKDVLKLSEKCAKYFNVDRVTEHYSKTMEHLPKAQEMMCAFENGNKNEMVEDMEMMLPDGSKRWIRVTAKVISDFNGKHVLTVGKISDIQKEWEEKKDLLLKAQNDSLTNIYNGATCKKLINEHLQHSSEETPGALFVMDIDNFKRINDKYGHYTGDKVLINVADIIQRVFRKDDIVGRLGGDEFLAFMKNVRNRDMVVNKCEALRREIKKDIVLGQGEAATLSMGVAFAQKGQDYMMLYEKADTALYVVKEHGRNGFEIV</sequence>
<dbReference type="GO" id="GO:1902201">
    <property type="term" value="P:negative regulation of bacterial-type flagellum-dependent cell motility"/>
    <property type="evidence" value="ECO:0007669"/>
    <property type="project" value="TreeGrafter"/>
</dbReference>
<dbReference type="EMBL" id="LAYJ01000033">
    <property type="protein sequence ID" value="KKI52158.1"/>
    <property type="molecule type" value="Genomic_DNA"/>
</dbReference>
<evidence type="ECO:0000313" key="4">
    <source>
        <dbReference type="EMBL" id="KKI52158.1"/>
    </source>
</evidence>
<reference evidence="4 5" key="1">
    <citation type="submission" date="2015-04" db="EMBL/GenBank/DDBJ databases">
        <title>Draft genome sequence of bacteremic isolate Catabacter hongkongensis type strain HKU16T.</title>
        <authorList>
            <person name="Lau S.K."/>
            <person name="Teng J.L."/>
            <person name="Huang Y."/>
            <person name="Curreem S.O."/>
            <person name="Tsui S.K."/>
            <person name="Woo P.C."/>
        </authorList>
    </citation>
    <scope>NUCLEOTIDE SEQUENCE [LARGE SCALE GENOMIC DNA]</scope>
    <source>
        <strain evidence="4 5">HKU16</strain>
    </source>
</reference>
<dbReference type="GO" id="GO:0043709">
    <property type="term" value="P:cell adhesion involved in single-species biofilm formation"/>
    <property type="evidence" value="ECO:0007669"/>
    <property type="project" value="TreeGrafter"/>
</dbReference>
<keyword evidence="1" id="KW-0472">Membrane</keyword>
<dbReference type="Proteomes" id="UP000034076">
    <property type="component" value="Unassembled WGS sequence"/>
</dbReference>
<dbReference type="InterPro" id="IPR043128">
    <property type="entry name" value="Rev_trsase/Diguanyl_cyclase"/>
</dbReference>
<dbReference type="GO" id="GO:0005886">
    <property type="term" value="C:plasma membrane"/>
    <property type="evidence" value="ECO:0007669"/>
    <property type="project" value="TreeGrafter"/>
</dbReference>
<dbReference type="PROSITE" id="PS50113">
    <property type="entry name" value="PAC"/>
    <property type="match status" value="1"/>
</dbReference>
<proteinExistence type="predicted"/>
<accession>A0A0M2NJ15</accession>
<dbReference type="CDD" id="cd00130">
    <property type="entry name" value="PAS"/>
    <property type="match status" value="1"/>
</dbReference>
<dbReference type="Pfam" id="PF00497">
    <property type="entry name" value="SBP_bac_3"/>
    <property type="match status" value="2"/>
</dbReference>
<feature type="domain" description="GGDEF" evidence="3">
    <location>
        <begin position="750"/>
        <end position="879"/>
    </location>
</feature>
<evidence type="ECO:0000259" key="2">
    <source>
        <dbReference type="PROSITE" id="PS50113"/>
    </source>
</evidence>
<evidence type="ECO:0000259" key="3">
    <source>
        <dbReference type="PROSITE" id="PS50887"/>
    </source>
</evidence>
<keyword evidence="1" id="KW-1133">Transmembrane helix</keyword>
<feature type="transmembrane region" description="Helical" evidence="1">
    <location>
        <begin position="566"/>
        <end position="586"/>
    </location>
</feature>
<dbReference type="PANTHER" id="PTHR45138:SF24">
    <property type="entry name" value="DIGUANYLATE CYCLASE DGCC-RELATED"/>
    <property type="match status" value="1"/>
</dbReference>
<dbReference type="InterPro" id="IPR035965">
    <property type="entry name" value="PAS-like_dom_sf"/>
</dbReference>
<dbReference type="GO" id="GO:0052621">
    <property type="term" value="F:diguanylate cyclase activity"/>
    <property type="evidence" value="ECO:0007669"/>
    <property type="project" value="TreeGrafter"/>
</dbReference>
<feature type="transmembrane region" description="Helical" evidence="1">
    <location>
        <begin position="60"/>
        <end position="81"/>
    </location>
</feature>
<dbReference type="InterPro" id="IPR000700">
    <property type="entry name" value="PAS-assoc_C"/>
</dbReference>
<keyword evidence="1" id="KW-0812">Transmembrane</keyword>
<dbReference type="SUPFAM" id="SSF53850">
    <property type="entry name" value="Periplasmic binding protein-like II"/>
    <property type="match status" value="2"/>
</dbReference>
<protein>
    <recommendedName>
        <fullName evidence="6">GGDEF domain-containing protein</fullName>
    </recommendedName>
</protein>
<dbReference type="STRING" id="270498.CHK_0266"/>
<evidence type="ECO:0000313" key="5">
    <source>
        <dbReference type="Proteomes" id="UP000034076"/>
    </source>
</evidence>
<dbReference type="InterPro" id="IPR001638">
    <property type="entry name" value="Solute-binding_3/MltF_N"/>
</dbReference>
<dbReference type="Pfam" id="PF00990">
    <property type="entry name" value="GGDEF"/>
    <property type="match status" value="1"/>
</dbReference>
<dbReference type="SMART" id="SM00267">
    <property type="entry name" value="GGDEF"/>
    <property type="match status" value="1"/>
</dbReference>
<dbReference type="Gene3D" id="3.30.450.20">
    <property type="entry name" value="PAS domain"/>
    <property type="match status" value="1"/>
</dbReference>
<gene>
    <name evidence="4" type="ORF">CHK_0266</name>
</gene>
<comment type="caution">
    <text evidence="4">The sequence shown here is derived from an EMBL/GenBank/DDBJ whole genome shotgun (WGS) entry which is preliminary data.</text>
</comment>
<evidence type="ECO:0008006" key="6">
    <source>
        <dbReference type="Google" id="ProtNLM"/>
    </source>
</evidence>
<dbReference type="Gene3D" id="3.30.70.270">
    <property type="match status" value="1"/>
</dbReference>
<dbReference type="SMART" id="SM00062">
    <property type="entry name" value="PBPb"/>
    <property type="match status" value="2"/>
</dbReference>
<dbReference type="SUPFAM" id="SSF55073">
    <property type="entry name" value="Nucleotide cyclase"/>
    <property type="match status" value="1"/>
</dbReference>
<dbReference type="CDD" id="cd01007">
    <property type="entry name" value="PBP2_BvgS_HisK_like"/>
    <property type="match status" value="1"/>
</dbReference>
<name>A0A0M2NJ15_9FIRM</name>
<dbReference type="InterPro" id="IPR029787">
    <property type="entry name" value="Nucleotide_cyclase"/>
</dbReference>
<keyword evidence="5" id="KW-1185">Reference proteome</keyword>
<dbReference type="InterPro" id="IPR000014">
    <property type="entry name" value="PAS"/>
</dbReference>
<dbReference type="AlphaFoldDB" id="A0A0M2NJ15"/>
<dbReference type="InterPro" id="IPR000160">
    <property type="entry name" value="GGDEF_dom"/>
</dbReference>
<dbReference type="NCBIfam" id="TIGR00254">
    <property type="entry name" value="GGDEF"/>
    <property type="match status" value="1"/>
</dbReference>
<dbReference type="PROSITE" id="PS50887">
    <property type="entry name" value="GGDEF"/>
    <property type="match status" value="1"/>
</dbReference>
<dbReference type="SUPFAM" id="SSF55785">
    <property type="entry name" value="PYP-like sensor domain (PAS domain)"/>
    <property type="match status" value="1"/>
</dbReference>
<feature type="domain" description="PAC" evidence="2">
    <location>
        <begin position="667"/>
        <end position="719"/>
    </location>
</feature>
<dbReference type="Gene3D" id="3.40.190.10">
    <property type="entry name" value="Periplasmic binding protein-like II"/>
    <property type="match status" value="4"/>
</dbReference>
<organism evidence="4 5">
    <name type="scientific">Christensenella hongkongensis</name>
    <dbReference type="NCBI Taxonomy" id="270498"/>
    <lineage>
        <taxon>Bacteria</taxon>
        <taxon>Bacillati</taxon>
        <taxon>Bacillota</taxon>
        <taxon>Clostridia</taxon>
        <taxon>Christensenellales</taxon>
        <taxon>Christensenellaceae</taxon>
        <taxon>Christensenella</taxon>
    </lineage>
</organism>
<dbReference type="InterPro" id="IPR050469">
    <property type="entry name" value="Diguanylate_Cyclase"/>
</dbReference>
<dbReference type="PATRIC" id="fig|270498.16.peg.2874"/>
<dbReference type="CDD" id="cd01949">
    <property type="entry name" value="GGDEF"/>
    <property type="match status" value="1"/>
</dbReference>
<dbReference type="PANTHER" id="PTHR45138">
    <property type="entry name" value="REGULATORY COMPONENTS OF SENSORY TRANSDUCTION SYSTEM"/>
    <property type="match status" value="1"/>
</dbReference>